<dbReference type="EMBL" id="AP017379">
    <property type="protein sequence ID" value="BBD10136.1"/>
    <property type="molecule type" value="Genomic_DNA"/>
</dbReference>
<keyword evidence="2" id="KW-1185">Reference proteome</keyword>
<gene>
    <name evidence="1" type="ORF">DFE_A0035</name>
</gene>
<organism evidence="1 2">
    <name type="scientific">Desulfovibrio ferrophilus</name>
    <dbReference type="NCBI Taxonomy" id="241368"/>
    <lineage>
        <taxon>Bacteria</taxon>
        <taxon>Pseudomonadati</taxon>
        <taxon>Thermodesulfobacteriota</taxon>
        <taxon>Desulfovibrionia</taxon>
        <taxon>Desulfovibrionales</taxon>
        <taxon>Desulfovibrionaceae</taxon>
        <taxon>Desulfovibrio</taxon>
    </lineage>
</organism>
<accession>A0A2Z6B3Z6</accession>
<sequence length="135" mass="15712">MLNIYMMNTIGKDLKEMEAAADPQDVSKIQRIRTAFLNVANAIDQVVNDFDSTTPFHTRKNLCEIRNGVQFTFKPFKEYDVQPINCDNRRPGDPENGFLIYHRRHEKFGWTGRKVCKTQEDADKFINALKAQENK</sequence>
<keyword evidence="1" id="KW-0614">Plasmid</keyword>
<proteinExistence type="predicted"/>
<evidence type="ECO:0000313" key="2">
    <source>
        <dbReference type="Proteomes" id="UP000269883"/>
    </source>
</evidence>
<protein>
    <submittedName>
        <fullName evidence="1">Uncharacterized protein</fullName>
    </submittedName>
</protein>
<dbReference type="KEGG" id="dfl:DFE_A0035"/>
<dbReference type="Proteomes" id="UP000269883">
    <property type="component" value="Plasmid pDFE"/>
</dbReference>
<dbReference type="OrthoDB" id="9983223at2"/>
<dbReference type="AlphaFoldDB" id="A0A2Z6B3Z6"/>
<evidence type="ECO:0000313" key="1">
    <source>
        <dbReference type="EMBL" id="BBD10136.1"/>
    </source>
</evidence>
<reference evidence="1 2" key="1">
    <citation type="journal article" date="2018" name="Sci. Adv.">
        <title>Multi-heme cytochromes provide a pathway for survival in energy-limited environments.</title>
        <authorList>
            <person name="Deng X."/>
            <person name="Dohmae N."/>
            <person name="Nealson K.H."/>
            <person name="Hashimoto K."/>
            <person name="Okamoto A."/>
        </authorList>
    </citation>
    <scope>NUCLEOTIDE SEQUENCE [LARGE SCALE GENOMIC DNA]</scope>
    <source>
        <strain evidence="1 2">IS5</strain>
        <plasmid evidence="2">pdfe dna</plasmid>
    </source>
</reference>
<name>A0A2Z6B3Z6_9BACT</name>
<dbReference type="RefSeq" id="WP_126381633.1">
    <property type="nucleotide sequence ID" value="NZ_AP017379.1"/>
</dbReference>
<geneLocation type="plasmid" evidence="2">
    <name>pdfe dna</name>
</geneLocation>